<keyword evidence="3" id="KW-1185">Reference proteome</keyword>
<keyword evidence="1" id="KW-1133">Transmembrane helix</keyword>
<feature type="transmembrane region" description="Helical" evidence="1">
    <location>
        <begin position="12"/>
        <end position="36"/>
    </location>
</feature>
<name>A0ABU6T5D9_9FABA</name>
<evidence type="ECO:0000313" key="2">
    <source>
        <dbReference type="EMBL" id="MED6143910.1"/>
    </source>
</evidence>
<sequence>MSAELPWSTNTLWIIVSIVTTEITSDLFLLLVVCLISSEEKVILGGSLLARAIGLTSTAMHEFRLLLAAFLDGRFPPSGISPKIIAISRCTRRYLGLSLLRLVCSRHYRVGLKVLSEPFGGHYFGGLFVRLFKNGVSSPRSFSKEPSTGYDCKLFDLCALDVEVV</sequence>
<feature type="transmembrane region" description="Helical" evidence="1">
    <location>
        <begin position="48"/>
        <end position="71"/>
    </location>
</feature>
<organism evidence="2 3">
    <name type="scientific">Stylosanthes scabra</name>
    <dbReference type="NCBI Taxonomy" id="79078"/>
    <lineage>
        <taxon>Eukaryota</taxon>
        <taxon>Viridiplantae</taxon>
        <taxon>Streptophyta</taxon>
        <taxon>Embryophyta</taxon>
        <taxon>Tracheophyta</taxon>
        <taxon>Spermatophyta</taxon>
        <taxon>Magnoliopsida</taxon>
        <taxon>eudicotyledons</taxon>
        <taxon>Gunneridae</taxon>
        <taxon>Pentapetalae</taxon>
        <taxon>rosids</taxon>
        <taxon>fabids</taxon>
        <taxon>Fabales</taxon>
        <taxon>Fabaceae</taxon>
        <taxon>Papilionoideae</taxon>
        <taxon>50 kb inversion clade</taxon>
        <taxon>dalbergioids sensu lato</taxon>
        <taxon>Dalbergieae</taxon>
        <taxon>Pterocarpus clade</taxon>
        <taxon>Stylosanthes</taxon>
    </lineage>
</organism>
<keyword evidence="1" id="KW-0812">Transmembrane</keyword>
<evidence type="ECO:0000256" key="1">
    <source>
        <dbReference type="SAM" id="Phobius"/>
    </source>
</evidence>
<proteinExistence type="predicted"/>
<evidence type="ECO:0000313" key="3">
    <source>
        <dbReference type="Proteomes" id="UP001341840"/>
    </source>
</evidence>
<accession>A0ABU6T5D9</accession>
<protein>
    <submittedName>
        <fullName evidence="2">Uncharacterized protein</fullName>
    </submittedName>
</protein>
<dbReference type="EMBL" id="JASCZI010090645">
    <property type="protein sequence ID" value="MED6143910.1"/>
    <property type="molecule type" value="Genomic_DNA"/>
</dbReference>
<comment type="caution">
    <text evidence="2">The sequence shown here is derived from an EMBL/GenBank/DDBJ whole genome shotgun (WGS) entry which is preliminary data.</text>
</comment>
<keyword evidence="1" id="KW-0472">Membrane</keyword>
<dbReference type="Proteomes" id="UP001341840">
    <property type="component" value="Unassembled WGS sequence"/>
</dbReference>
<reference evidence="2 3" key="1">
    <citation type="journal article" date="2023" name="Plants (Basel)">
        <title>Bridging the Gap: Combining Genomics and Transcriptomics Approaches to Understand Stylosanthes scabra, an Orphan Legume from the Brazilian Caatinga.</title>
        <authorList>
            <person name="Ferreira-Neto J.R.C."/>
            <person name="da Silva M.D."/>
            <person name="Binneck E."/>
            <person name="de Melo N.F."/>
            <person name="da Silva R.H."/>
            <person name="de Melo A.L.T.M."/>
            <person name="Pandolfi V."/>
            <person name="Bustamante F.O."/>
            <person name="Brasileiro-Vidal A.C."/>
            <person name="Benko-Iseppon A.M."/>
        </authorList>
    </citation>
    <scope>NUCLEOTIDE SEQUENCE [LARGE SCALE GENOMIC DNA]</scope>
    <source>
        <tissue evidence="2">Leaves</tissue>
    </source>
</reference>
<gene>
    <name evidence="2" type="ORF">PIB30_010267</name>
</gene>